<name>A0ABU1ZV12_9CORY</name>
<dbReference type="Proteomes" id="UP001180840">
    <property type="component" value="Unassembled WGS sequence"/>
</dbReference>
<dbReference type="Pfam" id="PF12833">
    <property type="entry name" value="HTH_18"/>
    <property type="match status" value="1"/>
</dbReference>
<dbReference type="Gene3D" id="1.10.10.60">
    <property type="entry name" value="Homeodomain-like"/>
    <property type="match status" value="1"/>
</dbReference>
<accession>A0ABU1ZV12</accession>
<evidence type="ECO:0000259" key="3">
    <source>
        <dbReference type="PROSITE" id="PS01124"/>
    </source>
</evidence>
<dbReference type="Pfam" id="PF01965">
    <property type="entry name" value="DJ-1_PfpI"/>
    <property type="match status" value="1"/>
</dbReference>
<dbReference type="InterPro" id="IPR052158">
    <property type="entry name" value="INH-QAR"/>
</dbReference>
<evidence type="ECO:0000313" key="4">
    <source>
        <dbReference type="EMBL" id="MDR7328764.1"/>
    </source>
</evidence>
<dbReference type="EMBL" id="JAVDXZ010000001">
    <property type="protein sequence ID" value="MDR7328764.1"/>
    <property type="molecule type" value="Genomic_DNA"/>
</dbReference>
<dbReference type="SUPFAM" id="SSF46689">
    <property type="entry name" value="Homeodomain-like"/>
    <property type="match status" value="2"/>
</dbReference>
<evidence type="ECO:0000256" key="2">
    <source>
        <dbReference type="ARBA" id="ARBA00023163"/>
    </source>
</evidence>
<organism evidence="4 5">
    <name type="scientific">Corynebacterium guangdongense</name>
    <dbReference type="NCBI Taxonomy" id="1783348"/>
    <lineage>
        <taxon>Bacteria</taxon>
        <taxon>Bacillati</taxon>
        <taxon>Actinomycetota</taxon>
        <taxon>Actinomycetes</taxon>
        <taxon>Mycobacteriales</taxon>
        <taxon>Corynebacteriaceae</taxon>
        <taxon>Corynebacterium</taxon>
    </lineage>
</organism>
<dbReference type="InterPro" id="IPR018060">
    <property type="entry name" value="HTH_AraC"/>
</dbReference>
<gene>
    <name evidence="4" type="ORF">J2S39_000440</name>
</gene>
<dbReference type="InterPro" id="IPR002818">
    <property type="entry name" value="DJ-1/PfpI"/>
</dbReference>
<dbReference type="PANTHER" id="PTHR43130">
    <property type="entry name" value="ARAC-FAMILY TRANSCRIPTIONAL REGULATOR"/>
    <property type="match status" value="1"/>
</dbReference>
<dbReference type="InterPro" id="IPR029062">
    <property type="entry name" value="Class_I_gatase-like"/>
</dbReference>
<keyword evidence="1" id="KW-0805">Transcription regulation</keyword>
<dbReference type="InterPro" id="IPR009057">
    <property type="entry name" value="Homeodomain-like_sf"/>
</dbReference>
<dbReference type="RefSeq" id="WP_290197760.1">
    <property type="nucleotide sequence ID" value="NZ_CP047654.1"/>
</dbReference>
<reference evidence="4" key="1">
    <citation type="submission" date="2023-07" db="EMBL/GenBank/DDBJ databases">
        <title>Sequencing the genomes of 1000 actinobacteria strains.</title>
        <authorList>
            <person name="Klenk H.-P."/>
        </authorList>
    </citation>
    <scope>NUCLEOTIDE SEQUENCE</scope>
    <source>
        <strain evidence="4">DSM 107476</strain>
    </source>
</reference>
<dbReference type="PANTHER" id="PTHR43130:SF3">
    <property type="entry name" value="HTH-TYPE TRANSCRIPTIONAL REGULATOR RV1931C"/>
    <property type="match status" value="1"/>
</dbReference>
<keyword evidence="5" id="KW-1185">Reference proteome</keyword>
<feature type="domain" description="HTH araC/xylS-type" evidence="3">
    <location>
        <begin position="215"/>
        <end position="315"/>
    </location>
</feature>
<sequence length="319" mass="34670">MRSTDGSPTEKDVGILAFPGVTMLDVAGPAEVFSRAGGYGLHYLSPAGGTVRSSAGIAIADTLPLRAAGPVDTLIVAGANDLEHLFDVERHRADLLRLVGTARRVASVCTGSFILAALGLLDGRKATTHWRETATLARRYPRVEVEEDVVFVRDGRFFTSGGITTGIDLSLALVEDDHGAERSRNVARDMIVFMQRAGDQSQFSDALNLSSVHHESLRRAMAEVIDRPAGKHTLQSLARAAHLSTRHLTRLIQAETGTTPARWIEQVRLDAACRLLSANYGVADAAELSGFGSDETMRRVFRKHLDLTPTEYREQRRGS</sequence>
<proteinExistence type="predicted"/>
<dbReference type="CDD" id="cd03137">
    <property type="entry name" value="GATase1_AraC_1"/>
    <property type="match status" value="1"/>
</dbReference>
<dbReference type="SUPFAM" id="SSF52317">
    <property type="entry name" value="Class I glutamine amidotransferase-like"/>
    <property type="match status" value="1"/>
</dbReference>
<evidence type="ECO:0000256" key="1">
    <source>
        <dbReference type="ARBA" id="ARBA00023015"/>
    </source>
</evidence>
<keyword evidence="2" id="KW-0804">Transcription</keyword>
<protein>
    <submittedName>
        <fullName evidence="4">Transcriptional regulator GlxA family with amidase domain</fullName>
    </submittedName>
</protein>
<dbReference type="PROSITE" id="PS01124">
    <property type="entry name" value="HTH_ARAC_FAMILY_2"/>
    <property type="match status" value="1"/>
</dbReference>
<dbReference type="Gene3D" id="3.40.50.880">
    <property type="match status" value="1"/>
</dbReference>
<comment type="caution">
    <text evidence="4">The sequence shown here is derived from an EMBL/GenBank/DDBJ whole genome shotgun (WGS) entry which is preliminary data.</text>
</comment>
<dbReference type="SMART" id="SM00342">
    <property type="entry name" value="HTH_ARAC"/>
    <property type="match status" value="1"/>
</dbReference>
<evidence type="ECO:0000313" key="5">
    <source>
        <dbReference type="Proteomes" id="UP001180840"/>
    </source>
</evidence>